<keyword evidence="1 4" id="KW-0479">Metal-binding</keyword>
<evidence type="ECO:0000256" key="2">
    <source>
        <dbReference type="ARBA" id="ARBA00022771"/>
    </source>
</evidence>
<dbReference type="GO" id="GO:0005689">
    <property type="term" value="C:U12-type spliceosomal complex"/>
    <property type="evidence" value="ECO:0007669"/>
    <property type="project" value="TreeGrafter"/>
</dbReference>
<sequence>MGRKFRYYCDYCDKTFIDDVEARKRHLQSTYHIKLRNLHYEYCRDPETILREELLKIPCRRFNQYGNCQFEGNCKYTHYSPEQLCELRQQVEYMQTMRRKKQEEIPEIPNVESWLQKYSEKHNKENSDVIPTFWNYPEVLKNRLDLPPSLVTFRPEHFHDNNFEEWGK</sequence>
<dbReference type="PANTHER" id="PTHR16465">
    <property type="entry name" value="NUCLEASE-RELATED"/>
    <property type="match status" value="1"/>
</dbReference>
<feature type="zinc finger region" description="C3H1-type" evidence="4">
    <location>
        <begin position="58"/>
        <end position="81"/>
    </location>
</feature>
<evidence type="ECO:0000256" key="3">
    <source>
        <dbReference type="ARBA" id="ARBA00022833"/>
    </source>
</evidence>
<dbReference type="PANTHER" id="PTHR16465:SF0">
    <property type="entry name" value="ZINC FINGER MATRIN-TYPE PROTEIN 5"/>
    <property type="match status" value="1"/>
</dbReference>
<evidence type="ECO:0000256" key="4">
    <source>
        <dbReference type="PROSITE-ProRule" id="PRU00723"/>
    </source>
</evidence>
<dbReference type="InterPro" id="IPR000571">
    <property type="entry name" value="Znf_CCCH"/>
</dbReference>
<evidence type="ECO:0000259" key="5">
    <source>
        <dbReference type="PROSITE" id="PS50103"/>
    </source>
</evidence>
<gene>
    <name evidence="6" type="ORF">NQ318_010366</name>
</gene>
<dbReference type="Gene3D" id="3.30.160.60">
    <property type="entry name" value="Classic Zinc Finger"/>
    <property type="match status" value="1"/>
</dbReference>
<name>A0AAV8XPS9_9CUCU</name>
<evidence type="ECO:0000313" key="7">
    <source>
        <dbReference type="Proteomes" id="UP001162162"/>
    </source>
</evidence>
<proteinExistence type="predicted"/>
<keyword evidence="7" id="KW-1185">Reference proteome</keyword>
<dbReference type="InterPro" id="IPR036855">
    <property type="entry name" value="Znf_CCCH_sf"/>
</dbReference>
<dbReference type="SUPFAM" id="SSF90229">
    <property type="entry name" value="CCCH zinc finger"/>
    <property type="match status" value="1"/>
</dbReference>
<dbReference type="EMBL" id="JAPWTK010000397">
    <property type="protein sequence ID" value="KAJ8940965.1"/>
    <property type="molecule type" value="Genomic_DNA"/>
</dbReference>
<dbReference type="GO" id="GO:0008270">
    <property type="term" value="F:zinc ion binding"/>
    <property type="evidence" value="ECO:0007669"/>
    <property type="project" value="UniProtKB-KW"/>
</dbReference>
<comment type="caution">
    <text evidence="6">The sequence shown here is derived from an EMBL/GenBank/DDBJ whole genome shotgun (WGS) entry which is preliminary data.</text>
</comment>
<reference evidence="6" key="1">
    <citation type="journal article" date="2023" name="Insect Mol. Biol.">
        <title>Genome sequencing provides insights into the evolution of gene families encoding plant cell wall-degrading enzymes in longhorned beetles.</title>
        <authorList>
            <person name="Shin N.R."/>
            <person name="Okamura Y."/>
            <person name="Kirsch R."/>
            <person name="Pauchet Y."/>
        </authorList>
    </citation>
    <scope>NUCLEOTIDE SEQUENCE</scope>
    <source>
        <strain evidence="6">AMC_N1</strain>
    </source>
</reference>
<keyword evidence="3 4" id="KW-0862">Zinc</keyword>
<accession>A0AAV8XPS9</accession>
<keyword evidence="2 4" id="KW-0863">Zinc-finger</keyword>
<dbReference type="Pfam" id="PF00642">
    <property type="entry name" value="zf-CCCH"/>
    <property type="match status" value="1"/>
</dbReference>
<dbReference type="AlphaFoldDB" id="A0AAV8XPS9"/>
<dbReference type="Proteomes" id="UP001162162">
    <property type="component" value="Unassembled WGS sequence"/>
</dbReference>
<dbReference type="PROSITE" id="PS50103">
    <property type="entry name" value="ZF_C3H1"/>
    <property type="match status" value="1"/>
</dbReference>
<dbReference type="InterPro" id="IPR013085">
    <property type="entry name" value="U1-CZ_Znf_C2H2"/>
</dbReference>
<dbReference type="InterPro" id="IPR036236">
    <property type="entry name" value="Znf_C2H2_sf"/>
</dbReference>
<organism evidence="6 7">
    <name type="scientific">Aromia moschata</name>
    <dbReference type="NCBI Taxonomy" id="1265417"/>
    <lineage>
        <taxon>Eukaryota</taxon>
        <taxon>Metazoa</taxon>
        <taxon>Ecdysozoa</taxon>
        <taxon>Arthropoda</taxon>
        <taxon>Hexapoda</taxon>
        <taxon>Insecta</taxon>
        <taxon>Pterygota</taxon>
        <taxon>Neoptera</taxon>
        <taxon>Endopterygota</taxon>
        <taxon>Coleoptera</taxon>
        <taxon>Polyphaga</taxon>
        <taxon>Cucujiformia</taxon>
        <taxon>Chrysomeloidea</taxon>
        <taxon>Cerambycidae</taxon>
        <taxon>Cerambycinae</taxon>
        <taxon>Callichromatini</taxon>
        <taxon>Aromia</taxon>
    </lineage>
</organism>
<dbReference type="SUPFAM" id="SSF57667">
    <property type="entry name" value="beta-beta-alpha zinc fingers"/>
    <property type="match status" value="1"/>
</dbReference>
<feature type="domain" description="C3H1-type" evidence="5">
    <location>
        <begin position="58"/>
        <end position="81"/>
    </location>
</feature>
<evidence type="ECO:0000256" key="1">
    <source>
        <dbReference type="ARBA" id="ARBA00022723"/>
    </source>
</evidence>
<protein>
    <recommendedName>
        <fullName evidence="5">C3H1-type domain-containing protein</fullName>
    </recommendedName>
</protein>
<evidence type="ECO:0000313" key="6">
    <source>
        <dbReference type="EMBL" id="KAJ8940965.1"/>
    </source>
</evidence>
<dbReference type="Pfam" id="PF06220">
    <property type="entry name" value="zf-U1"/>
    <property type="match status" value="1"/>
</dbReference>